<dbReference type="PANTHER" id="PTHR11629:SF63">
    <property type="entry name" value="V-TYPE PROTON ATPASE SUBUNIT A"/>
    <property type="match status" value="1"/>
</dbReference>
<dbReference type="AlphaFoldDB" id="A0A926DPG2"/>
<dbReference type="GO" id="GO:0016471">
    <property type="term" value="C:vacuolar proton-transporting V-type ATPase complex"/>
    <property type="evidence" value="ECO:0007669"/>
    <property type="project" value="TreeGrafter"/>
</dbReference>
<evidence type="ECO:0000256" key="8">
    <source>
        <dbReference type="SAM" id="Phobius"/>
    </source>
</evidence>
<feature type="transmembrane region" description="Helical" evidence="8">
    <location>
        <begin position="468"/>
        <end position="492"/>
    </location>
</feature>
<feature type="transmembrane region" description="Helical" evidence="8">
    <location>
        <begin position="557"/>
        <end position="578"/>
    </location>
</feature>
<feature type="transmembrane region" description="Helical" evidence="8">
    <location>
        <begin position="354"/>
        <end position="379"/>
    </location>
</feature>
<dbReference type="PANTHER" id="PTHR11629">
    <property type="entry name" value="VACUOLAR PROTON ATPASES"/>
    <property type="match status" value="1"/>
</dbReference>
<protein>
    <submittedName>
        <fullName evidence="9">ATPase</fullName>
    </submittedName>
</protein>
<name>A0A926DPG2_9FIRM</name>
<evidence type="ECO:0000256" key="7">
    <source>
        <dbReference type="ARBA" id="ARBA00023136"/>
    </source>
</evidence>
<dbReference type="GO" id="GO:0007035">
    <property type="term" value="P:vacuolar acidification"/>
    <property type="evidence" value="ECO:0007669"/>
    <property type="project" value="TreeGrafter"/>
</dbReference>
<feature type="transmembrane region" description="Helical" evidence="8">
    <location>
        <begin position="386"/>
        <end position="407"/>
    </location>
</feature>
<dbReference type="GO" id="GO:0051117">
    <property type="term" value="F:ATPase binding"/>
    <property type="evidence" value="ECO:0007669"/>
    <property type="project" value="TreeGrafter"/>
</dbReference>
<dbReference type="RefSeq" id="WP_249313462.1">
    <property type="nucleotide sequence ID" value="NZ_JACRSU010000004.1"/>
</dbReference>
<feature type="transmembrane region" description="Helical" evidence="8">
    <location>
        <begin position="498"/>
        <end position="518"/>
    </location>
</feature>
<evidence type="ECO:0000256" key="5">
    <source>
        <dbReference type="ARBA" id="ARBA00022989"/>
    </source>
</evidence>
<keyword evidence="4 8" id="KW-0812">Transmembrane</keyword>
<dbReference type="Proteomes" id="UP000611762">
    <property type="component" value="Unassembled WGS sequence"/>
</dbReference>
<evidence type="ECO:0000256" key="3">
    <source>
        <dbReference type="ARBA" id="ARBA00022448"/>
    </source>
</evidence>
<dbReference type="InterPro" id="IPR002490">
    <property type="entry name" value="V-ATPase_116kDa_su"/>
</dbReference>
<gene>
    <name evidence="9" type="ORF">H8698_10575</name>
</gene>
<feature type="transmembrane region" description="Helical" evidence="8">
    <location>
        <begin position="584"/>
        <end position="611"/>
    </location>
</feature>
<evidence type="ECO:0000256" key="2">
    <source>
        <dbReference type="ARBA" id="ARBA00009904"/>
    </source>
</evidence>
<evidence type="ECO:0000256" key="6">
    <source>
        <dbReference type="ARBA" id="ARBA00023065"/>
    </source>
</evidence>
<dbReference type="Pfam" id="PF01496">
    <property type="entry name" value="V_ATPase_I"/>
    <property type="match status" value="2"/>
</dbReference>
<comment type="caution">
    <text evidence="9">The sequence shown here is derived from an EMBL/GenBank/DDBJ whole genome shotgun (WGS) entry which is preliminary data.</text>
</comment>
<dbReference type="EMBL" id="JACRSU010000004">
    <property type="protein sequence ID" value="MBC8541422.1"/>
    <property type="molecule type" value="Genomic_DNA"/>
</dbReference>
<keyword evidence="6" id="KW-0406">Ion transport</keyword>
<proteinExistence type="inferred from homology"/>
<evidence type="ECO:0000313" key="9">
    <source>
        <dbReference type="EMBL" id="MBC8541422.1"/>
    </source>
</evidence>
<keyword evidence="3" id="KW-0813">Transport</keyword>
<evidence type="ECO:0000256" key="1">
    <source>
        <dbReference type="ARBA" id="ARBA00004141"/>
    </source>
</evidence>
<keyword evidence="5 8" id="KW-1133">Transmembrane helix</keyword>
<keyword evidence="10" id="KW-1185">Reference proteome</keyword>
<accession>A0A926DPG2</accession>
<evidence type="ECO:0000256" key="4">
    <source>
        <dbReference type="ARBA" id="ARBA00022692"/>
    </source>
</evidence>
<feature type="transmembrane region" description="Helical" evidence="8">
    <location>
        <begin position="435"/>
        <end position="456"/>
    </location>
</feature>
<sequence length="644" mass="71624">MSVEKMKLISVVGPIQEFDRVVSEHILSFDIHLENAVTLLNKTKGIYPFSEENEWNNYIAKTEEIFSSAGVDIPNGNDDGATLSEQAISDTIDTVLSELSDKQSAIAEMDKRIADCETNIQQLEHLLNLDVNLEDVFDFRFVKFRFGRMPKASYKKMLAYLNDIDAFFIEGSTDETYVYGVYFMPAASEEKIDAIFSSLYYERIMITGEASGKPDEAFAYFKQELETLRRKQENEKKNIAALIDGHLPDLAKVYLSLKKYSAAEGVKRLSAHTKESFYVMGWVSKRDLRAIEAKLDKEPKVMVVEEDPEIVNRSTPPIKLKNSRFFKPFELFIKMYGLPSYTEIDPTKIVALTYILMFGIMFGDVGHGFILAVGGFILYKVKKMDLAGIMAAAGAVSTVFGFIYGALFGNEEILRANPVTARFALLEPMKDINTILIGAVALGVVIILFSMTLGIINSFKRGEPGAALFGQNGIAGLVFYVSVLVLAVNMLMGKSAGLVPEILIAVTLIIIFLKEPLIKLSEGKKNWKPESVGEFLLESFFELFEIILSFATNTISYVRLGAFAMAHASMMSVVFIIGNMAGPGVGYAIVMILGNALVMGLEGLIVGIQALRLEFYEMFSRYYTGDGREFVSVKDSYALSVNKK</sequence>
<comment type="similarity">
    <text evidence="2">Belongs to the V-ATPase 116 kDa subunit family.</text>
</comment>
<keyword evidence="7 8" id="KW-0472">Membrane</keyword>
<evidence type="ECO:0000313" key="10">
    <source>
        <dbReference type="Proteomes" id="UP000611762"/>
    </source>
</evidence>
<reference evidence="9" key="1">
    <citation type="submission" date="2020-08" db="EMBL/GenBank/DDBJ databases">
        <title>Genome public.</title>
        <authorList>
            <person name="Liu C."/>
            <person name="Sun Q."/>
        </authorList>
    </citation>
    <scope>NUCLEOTIDE SEQUENCE</scope>
    <source>
        <strain evidence="9">H8</strain>
    </source>
</reference>
<comment type="subcellular location">
    <subcellularLocation>
        <location evidence="1">Membrane</location>
        <topology evidence="1">Multi-pass membrane protein</topology>
    </subcellularLocation>
</comment>
<dbReference type="GO" id="GO:0033179">
    <property type="term" value="C:proton-transporting V-type ATPase, V0 domain"/>
    <property type="evidence" value="ECO:0007669"/>
    <property type="project" value="InterPro"/>
</dbReference>
<organism evidence="9 10">
    <name type="scientific">Congzhengia minquanensis</name>
    <dbReference type="NCBI Taxonomy" id="2763657"/>
    <lineage>
        <taxon>Bacteria</taxon>
        <taxon>Bacillati</taxon>
        <taxon>Bacillota</taxon>
        <taxon>Clostridia</taxon>
        <taxon>Eubacteriales</taxon>
        <taxon>Oscillospiraceae</taxon>
        <taxon>Congzhengia</taxon>
    </lineage>
</organism>
<dbReference type="GO" id="GO:0046961">
    <property type="term" value="F:proton-transporting ATPase activity, rotational mechanism"/>
    <property type="evidence" value="ECO:0007669"/>
    <property type="project" value="InterPro"/>
</dbReference>